<dbReference type="InterPro" id="IPR051257">
    <property type="entry name" value="Diverse_CBS-Domain"/>
</dbReference>
<keyword evidence="1" id="KW-0028">Amino-acid biosynthesis</keyword>
<dbReference type="InterPro" id="IPR000644">
    <property type="entry name" value="CBS_dom"/>
</dbReference>
<feature type="domain" description="HTH cro/C1-type" evidence="5">
    <location>
        <begin position="9"/>
        <end position="63"/>
    </location>
</feature>
<dbReference type="Pfam" id="PF01381">
    <property type="entry name" value="HTH_3"/>
    <property type="match status" value="1"/>
</dbReference>
<dbReference type="PIRSF" id="PIRSF037253">
    <property type="entry name" value="HTH_CBS_prd"/>
    <property type="match status" value="1"/>
</dbReference>
<dbReference type="PANTHER" id="PTHR43080:SF4">
    <property type="entry name" value="CRO-LIKE PROTEIN"/>
    <property type="match status" value="1"/>
</dbReference>
<evidence type="ECO:0000259" key="5">
    <source>
        <dbReference type="PROSITE" id="PS50943"/>
    </source>
</evidence>
<dbReference type="GO" id="GO:0003677">
    <property type="term" value="F:DNA binding"/>
    <property type="evidence" value="ECO:0007669"/>
    <property type="project" value="InterPro"/>
</dbReference>
<feature type="domain" description="CBS" evidence="6">
    <location>
        <begin position="70"/>
        <end position="127"/>
    </location>
</feature>
<dbReference type="InterPro" id="IPR010982">
    <property type="entry name" value="Lambda_DNA-bd_dom_sf"/>
</dbReference>
<evidence type="ECO:0000259" key="6">
    <source>
        <dbReference type="PROSITE" id="PS51371"/>
    </source>
</evidence>
<dbReference type="SMART" id="SM00530">
    <property type="entry name" value="HTH_XRE"/>
    <property type="match status" value="1"/>
</dbReference>
<dbReference type="SUPFAM" id="SSF54631">
    <property type="entry name" value="CBS-domain pair"/>
    <property type="match status" value="1"/>
</dbReference>
<dbReference type="InterPro" id="IPR046342">
    <property type="entry name" value="CBS_dom_sf"/>
</dbReference>
<keyword evidence="2 4" id="KW-0129">CBS domain</keyword>
<dbReference type="SMART" id="SM00116">
    <property type="entry name" value="CBS"/>
    <property type="match status" value="2"/>
</dbReference>
<gene>
    <name evidence="7" type="ORF">MPEBLZ_00022</name>
</gene>
<evidence type="ECO:0000256" key="4">
    <source>
        <dbReference type="PROSITE-ProRule" id="PRU00703"/>
    </source>
</evidence>
<protein>
    <submittedName>
        <fullName evidence="7">Inosine monophosphate dehydrogenase</fullName>
    </submittedName>
</protein>
<dbReference type="CDD" id="cd00093">
    <property type="entry name" value="HTH_XRE"/>
    <property type="match status" value="1"/>
</dbReference>
<evidence type="ECO:0000313" key="8">
    <source>
        <dbReference type="Proteomes" id="UP000050360"/>
    </source>
</evidence>
<sequence>MFLPTPDDIKKLRLELNLTQHLLASRAGVSQPLIARIESGDVDPRLSTLHKIFNVFDEARKEKIDVRKIMHPSVIHTSSDRSVEEAARIMEEHSFSQMPVIDNGVPVGSISSDQIVRSMTDHDLRKVSHLFVRNIMGDSFPTISPTTDANTVSRILEKNPAVLVLEMGKVIGVVTKHDIMKMLRA</sequence>
<evidence type="ECO:0000313" key="7">
    <source>
        <dbReference type="EMBL" id="KPQ45389.1"/>
    </source>
</evidence>
<dbReference type="Pfam" id="PF00571">
    <property type="entry name" value="CBS"/>
    <property type="match status" value="2"/>
</dbReference>
<name>A0A0P8CEA8_9EURY</name>
<dbReference type="Gene3D" id="3.10.580.10">
    <property type="entry name" value="CBS-domain"/>
    <property type="match status" value="1"/>
</dbReference>
<dbReference type="PROSITE" id="PS51371">
    <property type="entry name" value="CBS"/>
    <property type="match status" value="1"/>
</dbReference>
<evidence type="ECO:0000256" key="3">
    <source>
        <dbReference type="ARBA" id="ARBA00023167"/>
    </source>
</evidence>
<dbReference type="SUPFAM" id="SSF47413">
    <property type="entry name" value="lambda repressor-like DNA-binding domains"/>
    <property type="match status" value="1"/>
</dbReference>
<dbReference type="AlphaFoldDB" id="A0A0P8CEA8"/>
<dbReference type="InterPro" id="IPR001387">
    <property type="entry name" value="Cro/C1-type_HTH"/>
</dbReference>
<dbReference type="InterPro" id="IPR017158">
    <property type="entry name" value="Tscrpt-reg_CBS-contain_prd"/>
</dbReference>
<dbReference type="PATRIC" id="fig|1719120.3.peg.24"/>
<dbReference type="EMBL" id="LKCM01000007">
    <property type="protein sequence ID" value="KPQ45389.1"/>
    <property type="molecule type" value="Genomic_DNA"/>
</dbReference>
<keyword evidence="3" id="KW-0486">Methionine biosynthesis</keyword>
<comment type="caution">
    <text evidence="7">The sequence shown here is derived from an EMBL/GenBank/DDBJ whole genome shotgun (WGS) entry which is preliminary data.</text>
</comment>
<dbReference type="Gene3D" id="1.10.260.40">
    <property type="entry name" value="lambda repressor-like DNA-binding domains"/>
    <property type="match status" value="1"/>
</dbReference>
<dbReference type="Proteomes" id="UP000050360">
    <property type="component" value="Unassembled WGS sequence"/>
</dbReference>
<evidence type="ECO:0000256" key="2">
    <source>
        <dbReference type="ARBA" id="ARBA00023122"/>
    </source>
</evidence>
<organism evidence="7 8">
    <name type="scientific">Candidatus Methanoperedens nitratireducens</name>
    <dbReference type="NCBI Taxonomy" id="1392998"/>
    <lineage>
        <taxon>Archaea</taxon>
        <taxon>Methanobacteriati</taxon>
        <taxon>Methanobacteriota</taxon>
        <taxon>Stenosarchaea group</taxon>
        <taxon>Methanomicrobia</taxon>
        <taxon>Methanosarcinales</taxon>
        <taxon>ANME-2 cluster</taxon>
        <taxon>Candidatus Methanoperedentaceae</taxon>
        <taxon>Candidatus Methanoperedens</taxon>
    </lineage>
</organism>
<reference evidence="7 8" key="1">
    <citation type="submission" date="2015-09" db="EMBL/GenBank/DDBJ databases">
        <title>A metagenomics-based metabolic model of nitrate-dependent anaerobic oxidation of methane by Methanoperedens-like archaea.</title>
        <authorList>
            <person name="Arshad A."/>
            <person name="Speth D.R."/>
            <person name="De Graaf R.M."/>
            <person name="Op Den Camp H.J."/>
            <person name="Jetten M.S."/>
            <person name="Welte C.U."/>
        </authorList>
    </citation>
    <scope>NUCLEOTIDE SEQUENCE [LARGE SCALE GENOMIC DNA]</scope>
</reference>
<dbReference type="PANTHER" id="PTHR43080">
    <property type="entry name" value="CBS DOMAIN-CONTAINING PROTEIN CBSX3, MITOCHONDRIAL"/>
    <property type="match status" value="1"/>
</dbReference>
<dbReference type="GO" id="GO:0009086">
    <property type="term" value="P:methionine biosynthetic process"/>
    <property type="evidence" value="ECO:0007669"/>
    <property type="project" value="UniProtKB-KW"/>
</dbReference>
<accession>A0A0P8CEA8</accession>
<evidence type="ECO:0000256" key="1">
    <source>
        <dbReference type="ARBA" id="ARBA00022605"/>
    </source>
</evidence>
<dbReference type="PROSITE" id="PS50943">
    <property type="entry name" value="HTH_CROC1"/>
    <property type="match status" value="1"/>
</dbReference>
<proteinExistence type="predicted"/>